<evidence type="ECO:0000313" key="3">
    <source>
        <dbReference type="EMBL" id="ETW85013.1"/>
    </source>
</evidence>
<dbReference type="RefSeq" id="XP_009541910.1">
    <property type="nucleotide sequence ID" value="XM_009543615.1"/>
</dbReference>
<feature type="compositionally biased region" description="Basic and acidic residues" evidence="1">
    <location>
        <begin position="277"/>
        <end position="288"/>
    </location>
</feature>
<evidence type="ECO:0000256" key="1">
    <source>
        <dbReference type="SAM" id="MobiDB-lite"/>
    </source>
</evidence>
<evidence type="ECO:0000313" key="4">
    <source>
        <dbReference type="Proteomes" id="UP000030671"/>
    </source>
</evidence>
<accession>W4KGM7</accession>
<dbReference type="Proteomes" id="UP000030671">
    <property type="component" value="Unassembled WGS sequence"/>
</dbReference>
<feature type="region of interest" description="Disordered" evidence="1">
    <location>
        <begin position="104"/>
        <end position="145"/>
    </location>
</feature>
<keyword evidence="2" id="KW-1133">Transmembrane helix</keyword>
<dbReference type="InParanoid" id="W4KGM7"/>
<organism evidence="3 4">
    <name type="scientific">Heterobasidion irregulare (strain TC 32-1)</name>
    <dbReference type="NCBI Taxonomy" id="747525"/>
    <lineage>
        <taxon>Eukaryota</taxon>
        <taxon>Fungi</taxon>
        <taxon>Dikarya</taxon>
        <taxon>Basidiomycota</taxon>
        <taxon>Agaricomycotina</taxon>
        <taxon>Agaricomycetes</taxon>
        <taxon>Russulales</taxon>
        <taxon>Bondarzewiaceae</taxon>
        <taxon>Heterobasidion</taxon>
        <taxon>Heterobasidion annosum species complex</taxon>
    </lineage>
</organism>
<dbReference type="HOGENOM" id="CLU_966628_0_0_1"/>
<reference evidence="3 4" key="1">
    <citation type="journal article" date="2012" name="New Phytol.">
        <title>Insight into trade-off between wood decay and parasitism from the genome of a fungal forest pathogen.</title>
        <authorList>
            <person name="Olson A."/>
            <person name="Aerts A."/>
            <person name="Asiegbu F."/>
            <person name="Belbahri L."/>
            <person name="Bouzid O."/>
            <person name="Broberg A."/>
            <person name="Canback B."/>
            <person name="Coutinho P.M."/>
            <person name="Cullen D."/>
            <person name="Dalman K."/>
            <person name="Deflorio G."/>
            <person name="van Diepen L.T."/>
            <person name="Dunand C."/>
            <person name="Duplessis S."/>
            <person name="Durling M."/>
            <person name="Gonthier P."/>
            <person name="Grimwood J."/>
            <person name="Fossdal C.G."/>
            <person name="Hansson D."/>
            <person name="Henrissat B."/>
            <person name="Hietala A."/>
            <person name="Himmelstrand K."/>
            <person name="Hoffmeister D."/>
            <person name="Hogberg N."/>
            <person name="James T.Y."/>
            <person name="Karlsson M."/>
            <person name="Kohler A."/>
            <person name="Kues U."/>
            <person name="Lee Y.H."/>
            <person name="Lin Y.C."/>
            <person name="Lind M."/>
            <person name="Lindquist E."/>
            <person name="Lombard V."/>
            <person name="Lucas S."/>
            <person name="Lunden K."/>
            <person name="Morin E."/>
            <person name="Murat C."/>
            <person name="Park J."/>
            <person name="Raffaello T."/>
            <person name="Rouze P."/>
            <person name="Salamov A."/>
            <person name="Schmutz J."/>
            <person name="Solheim H."/>
            <person name="Stahlberg J."/>
            <person name="Velez H."/>
            <person name="de Vries R.P."/>
            <person name="Wiebenga A."/>
            <person name="Woodward S."/>
            <person name="Yakovlev I."/>
            <person name="Garbelotto M."/>
            <person name="Martin F."/>
            <person name="Grigoriev I.V."/>
            <person name="Stenlid J."/>
        </authorList>
    </citation>
    <scope>NUCLEOTIDE SEQUENCE [LARGE SCALE GENOMIC DNA]</scope>
    <source>
        <strain evidence="3 4">TC 32-1</strain>
    </source>
</reference>
<dbReference type="GeneID" id="20667121"/>
<dbReference type="OrthoDB" id="3068832at2759"/>
<feature type="region of interest" description="Disordered" evidence="1">
    <location>
        <begin position="44"/>
        <end position="70"/>
    </location>
</feature>
<feature type="region of interest" description="Disordered" evidence="1">
    <location>
        <begin position="212"/>
        <end position="288"/>
    </location>
</feature>
<gene>
    <name evidence="3" type="ORF">HETIRDRAFT_146119</name>
</gene>
<dbReference type="EMBL" id="KI925455">
    <property type="protein sequence ID" value="ETW85013.1"/>
    <property type="molecule type" value="Genomic_DNA"/>
</dbReference>
<keyword evidence="2" id="KW-0472">Membrane</keyword>
<dbReference type="KEGG" id="hir:HETIRDRAFT_146119"/>
<protein>
    <submittedName>
        <fullName evidence="3">Uncharacterized protein</fullName>
    </submittedName>
</protein>
<dbReference type="AlphaFoldDB" id="W4KGM7"/>
<keyword evidence="4" id="KW-1185">Reference proteome</keyword>
<sequence length="288" mass="30254">MSIGHASDYRMPDVPPNFDPAFGVGASGAAGAAGIGAGVGTAAMQRARSRRDGQPQVPYNAFGAAPQEQYEMQDSRLRYRGNTTGPDYDLLDAAALTGTAGDPYAVARGPSTRTGTTQYSNSGSGSGSGGALSRNQSQNAREMLSPSVEEDYPLTTAFAGTSDGHGAPAYYSPQVQPDSYATYNGAEGAVRHMPEPQHDVDPYGGYIDASPSPGMPIPNPHSPFVEMSPAHQQTTSPDDTDDEDDHMPSAHDAHSAGQHVLGDSRASLGDQEDYGYESERRVLRVANE</sequence>
<evidence type="ECO:0000256" key="2">
    <source>
        <dbReference type="SAM" id="Phobius"/>
    </source>
</evidence>
<proteinExistence type="predicted"/>
<keyword evidence="2" id="KW-0812">Transmembrane</keyword>
<name>W4KGM7_HETIT</name>
<feature type="transmembrane region" description="Helical" evidence="2">
    <location>
        <begin position="20"/>
        <end position="44"/>
    </location>
</feature>